<keyword evidence="2" id="KW-1185">Reference proteome</keyword>
<name>A0ABX5XLE8_9BACT</name>
<sequence length="62" mass="6890">MAQERSSQSQRDASRPVDFLLTIAILSVSPPAPRSLKTQRPPGYYSRVGWLEETGGMKKTIV</sequence>
<reference evidence="1 2" key="1">
    <citation type="submission" date="2019-02" db="EMBL/GenBank/DDBJ databases">
        <title>Deep-cultivation of Planctomycetes and their phenomic and genomic characterization uncovers novel biology.</title>
        <authorList>
            <person name="Wiegand S."/>
            <person name="Jogler M."/>
            <person name="Boedeker C."/>
            <person name="Pinto D."/>
            <person name="Vollmers J."/>
            <person name="Rivas-Marin E."/>
            <person name="Kohn T."/>
            <person name="Peeters S.H."/>
            <person name="Heuer A."/>
            <person name="Rast P."/>
            <person name="Oberbeckmann S."/>
            <person name="Bunk B."/>
            <person name="Jeske O."/>
            <person name="Meyerdierks A."/>
            <person name="Storesund J.E."/>
            <person name="Kallscheuer N."/>
            <person name="Luecker S."/>
            <person name="Lage O.M."/>
            <person name="Pohl T."/>
            <person name="Merkel B.J."/>
            <person name="Hornburger P."/>
            <person name="Mueller R.-W."/>
            <person name="Bruemmer F."/>
            <person name="Labrenz M."/>
            <person name="Spormann A.M."/>
            <person name="Op den Camp H."/>
            <person name="Overmann J."/>
            <person name="Amann R."/>
            <person name="Jetten M.S.M."/>
            <person name="Mascher T."/>
            <person name="Medema M.H."/>
            <person name="Devos D.P."/>
            <person name="Kaster A.-K."/>
            <person name="Ovreas L."/>
            <person name="Rohde M."/>
            <person name="Galperin M.Y."/>
            <person name="Jogler C."/>
        </authorList>
    </citation>
    <scope>NUCLEOTIDE SEQUENCE [LARGE SCALE GENOMIC DNA]</scope>
    <source>
        <strain evidence="1 2">TBK1r</strain>
    </source>
</reference>
<proteinExistence type="predicted"/>
<accession>A0ABX5XLE8</accession>
<protein>
    <submittedName>
        <fullName evidence="1">Uncharacterized protein</fullName>
    </submittedName>
</protein>
<evidence type="ECO:0000313" key="1">
    <source>
        <dbReference type="EMBL" id="QDV82807.1"/>
    </source>
</evidence>
<organism evidence="1 2">
    <name type="scientific">Stieleria magnilauensis</name>
    <dbReference type="NCBI Taxonomy" id="2527963"/>
    <lineage>
        <taxon>Bacteria</taxon>
        <taxon>Pseudomonadati</taxon>
        <taxon>Planctomycetota</taxon>
        <taxon>Planctomycetia</taxon>
        <taxon>Pirellulales</taxon>
        <taxon>Pirellulaceae</taxon>
        <taxon>Stieleria</taxon>
    </lineage>
</organism>
<dbReference type="Proteomes" id="UP000318081">
    <property type="component" value="Chromosome"/>
</dbReference>
<dbReference type="EMBL" id="CP036432">
    <property type="protein sequence ID" value="QDV82807.1"/>
    <property type="molecule type" value="Genomic_DNA"/>
</dbReference>
<gene>
    <name evidence="1" type="ORF">TBK1r_17390</name>
</gene>
<evidence type="ECO:0000313" key="2">
    <source>
        <dbReference type="Proteomes" id="UP000318081"/>
    </source>
</evidence>